<dbReference type="InterPro" id="IPR025959">
    <property type="entry name" value="Winged_HTH_dom"/>
</dbReference>
<dbReference type="InterPro" id="IPR009057">
    <property type="entry name" value="Homeodomain-like_sf"/>
</dbReference>
<feature type="domain" description="Winged helix-turn helix" evidence="1">
    <location>
        <begin position="58"/>
        <end position="114"/>
    </location>
</feature>
<organism evidence="2">
    <name type="scientific">mine drainage metagenome</name>
    <dbReference type="NCBI Taxonomy" id="410659"/>
    <lineage>
        <taxon>unclassified sequences</taxon>
        <taxon>metagenomes</taxon>
        <taxon>ecological metagenomes</taxon>
    </lineage>
</organism>
<protein>
    <submittedName>
        <fullName evidence="2">ISXoo2 transposase</fullName>
    </submittedName>
</protein>
<name>T1BH56_9ZZZZ</name>
<dbReference type="Pfam" id="PF13592">
    <property type="entry name" value="HTH_33"/>
    <property type="match status" value="1"/>
</dbReference>
<evidence type="ECO:0000259" key="1">
    <source>
        <dbReference type="Pfam" id="PF13592"/>
    </source>
</evidence>
<dbReference type="AlphaFoldDB" id="T1BH56"/>
<proteinExistence type="predicted"/>
<dbReference type="EMBL" id="AUZZ01004614">
    <property type="protein sequence ID" value="EQD52449.1"/>
    <property type="molecule type" value="Genomic_DNA"/>
</dbReference>
<comment type="caution">
    <text evidence="2">The sequence shown here is derived from an EMBL/GenBank/DDBJ whole genome shotgun (WGS) entry which is preliminary data.</text>
</comment>
<reference evidence="2" key="2">
    <citation type="journal article" date="2014" name="ISME J.">
        <title>Microbial stratification in low pH oxic and suboxic macroscopic growths along an acid mine drainage.</title>
        <authorList>
            <person name="Mendez-Garcia C."/>
            <person name="Mesa V."/>
            <person name="Sprenger R.R."/>
            <person name="Richter M."/>
            <person name="Diez M.S."/>
            <person name="Solano J."/>
            <person name="Bargiela R."/>
            <person name="Golyshina O.V."/>
            <person name="Manteca A."/>
            <person name="Ramos J.L."/>
            <person name="Gallego J.R."/>
            <person name="Llorente I."/>
            <person name="Martins Dos Santos V.A."/>
            <person name="Jensen O.N."/>
            <person name="Pelaez A.I."/>
            <person name="Sanchez J."/>
            <person name="Ferrer M."/>
        </authorList>
    </citation>
    <scope>NUCLEOTIDE SEQUENCE</scope>
</reference>
<accession>T1BH56</accession>
<gene>
    <name evidence="2" type="ORF">B2A_06517</name>
</gene>
<sequence>MESPRSKVSLWLANFQEHGVPGLLEGHRSGRPTELTAAQRQALADIIESGPVAYGFDCGVWTSPRITRVIEEEFGVRYHPGHVRKFLHRMNFSVQRPRRVLVRADPVRQNRWQRYDYPGLKKKPGAKVGR</sequence>
<dbReference type="SUPFAM" id="SSF46689">
    <property type="entry name" value="Homeodomain-like"/>
    <property type="match status" value="1"/>
</dbReference>
<reference evidence="2" key="1">
    <citation type="submission" date="2013-08" db="EMBL/GenBank/DDBJ databases">
        <authorList>
            <person name="Mendez C."/>
            <person name="Richter M."/>
            <person name="Ferrer M."/>
            <person name="Sanchez J."/>
        </authorList>
    </citation>
    <scope>NUCLEOTIDE SEQUENCE</scope>
</reference>
<evidence type="ECO:0000313" key="2">
    <source>
        <dbReference type="EMBL" id="EQD52449.1"/>
    </source>
</evidence>